<evidence type="ECO:0000313" key="4">
    <source>
        <dbReference type="Proteomes" id="UP000482800"/>
    </source>
</evidence>
<organism evidence="3 4">
    <name type="scientific">Phytohabitans houttuyneae</name>
    <dbReference type="NCBI Taxonomy" id="1076126"/>
    <lineage>
        <taxon>Bacteria</taxon>
        <taxon>Bacillati</taxon>
        <taxon>Actinomycetota</taxon>
        <taxon>Actinomycetes</taxon>
        <taxon>Micromonosporales</taxon>
        <taxon>Micromonosporaceae</taxon>
    </lineage>
</organism>
<feature type="region of interest" description="Disordered" evidence="1">
    <location>
        <begin position="345"/>
        <end position="365"/>
    </location>
</feature>
<evidence type="ECO:0000256" key="1">
    <source>
        <dbReference type="SAM" id="MobiDB-lite"/>
    </source>
</evidence>
<sequence length="365" mass="39027">MSKQATTHVADAGQRPEARHQTPEAGRRAAREVAATRSAEADARGAVHGPAGKARHRPADKRVLTRTTEPGAPETRYRPMYARALRLRHLYPGGMLCFVYFEGAIALGLLLALAELVSWWVVLILPVSVALMVKVNDLVAGAVARSAARTPERERERVRREVIAFMPTAGHPTIGPERNEATAPAGSHPTIGHPTIGPERNEAAASRGGHPAIGMERNEASAAPGGHERNVATVPPGDHPTVGPEWSEATVQPGIQHDTTGHLGGRDDTLAPGESGAVTALTEPTVQLPVAARRDKDVETTAQFPVVPPAEQDAGRRAETGGGYAAAGRYLDAAWRQHAYAMAHHVEHTDAPSQRERQSASRRYE</sequence>
<proteinExistence type="predicted"/>
<reference evidence="3 4" key="1">
    <citation type="submission" date="2020-03" db="EMBL/GenBank/DDBJ databases">
        <title>Whole genome shotgun sequence of Phytohabitans houttuyneae NBRC 108639.</title>
        <authorList>
            <person name="Komaki H."/>
            <person name="Tamura T."/>
        </authorList>
    </citation>
    <scope>NUCLEOTIDE SEQUENCE [LARGE SCALE GENOMIC DNA]</scope>
    <source>
        <strain evidence="3 4">NBRC 108639</strain>
    </source>
</reference>
<keyword evidence="2" id="KW-0472">Membrane</keyword>
<feature type="transmembrane region" description="Helical" evidence="2">
    <location>
        <begin position="90"/>
        <end position="113"/>
    </location>
</feature>
<accession>A0A6V8KXF9</accession>
<evidence type="ECO:0000313" key="3">
    <source>
        <dbReference type="EMBL" id="GFJ85275.1"/>
    </source>
</evidence>
<feature type="compositionally biased region" description="Basic and acidic residues" evidence="1">
    <location>
        <begin position="14"/>
        <end position="31"/>
    </location>
</feature>
<dbReference type="Proteomes" id="UP000482800">
    <property type="component" value="Unassembled WGS sequence"/>
</dbReference>
<keyword evidence="4" id="KW-1185">Reference proteome</keyword>
<dbReference type="AlphaFoldDB" id="A0A6V8KXF9"/>
<comment type="caution">
    <text evidence="3">The sequence shown here is derived from an EMBL/GenBank/DDBJ whole genome shotgun (WGS) entry which is preliminary data.</text>
</comment>
<name>A0A6V8KXF9_9ACTN</name>
<keyword evidence="2" id="KW-1133">Transmembrane helix</keyword>
<feature type="region of interest" description="Disordered" evidence="1">
    <location>
        <begin position="166"/>
        <end position="239"/>
    </location>
</feature>
<reference evidence="3 4" key="2">
    <citation type="submission" date="2020-03" db="EMBL/GenBank/DDBJ databases">
        <authorList>
            <person name="Ichikawa N."/>
            <person name="Kimura A."/>
            <person name="Kitahashi Y."/>
            <person name="Uohara A."/>
        </authorList>
    </citation>
    <scope>NUCLEOTIDE SEQUENCE [LARGE SCALE GENOMIC DNA]</scope>
    <source>
        <strain evidence="3 4">NBRC 108639</strain>
    </source>
</reference>
<gene>
    <name evidence="3" type="ORF">Phou_094550</name>
</gene>
<feature type="region of interest" description="Disordered" evidence="1">
    <location>
        <begin position="1"/>
        <end position="74"/>
    </location>
</feature>
<dbReference type="EMBL" id="BLPF01000004">
    <property type="protein sequence ID" value="GFJ85275.1"/>
    <property type="molecule type" value="Genomic_DNA"/>
</dbReference>
<evidence type="ECO:0000256" key="2">
    <source>
        <dbReference type="SAM" id="Phobius"/>
    </source>
</evidence>
<protein>
    <submittedName>
        <fullName evidence="3">Uncharacterized protein</fullName>
    </submittedName>
</protein>
<keyword evidence="2" id="KW-0812">Transmembrane</keyword>
<feature type="transmembrane region" description="Helical" evidence="2">
    <location>
        <begin position="119"/>
        <end position="144"/>
    </location>
</feature>